<keyword evidence="4" id="KW-1185">Reference proteome</keyword>
<accession>H6RQ18</accession>
<dbReference type="EMBL" id="FO117623">
    <property type="protein sequence ID" value="CCG02787.1"/>
    <property type="molecule type" value="Genomic_DNA"/>
</dbReference>
<feature type="compositionally biased region" description="Basic and acidic residues" evidence="2">
    <location>
        <begin position="78"/>
        <end position="91"/>
    </location>
</feature>
<dbReference type="STRING" id="1146883.BLASA_1871"/>
<dbReference type="GO" id="GO:0008794">
    <property type="term" value="F:arsenate reductase (glutaredoxin) activity"/>
    <property type="evidence" value="ECO:0007669"/>
    <property type="project" value="UniProtKB-EC"/>
</dbReference>
<feature type="region of interest" description="Disordered" evidence="2">
    <location>
        <begin position="78"/>
        <end position="101"/>
    </location>
</feature>
<dbReference type="Proteomes" id="UP000007517">
    <property type="component" value="Chromosome"/>
</dbReference>
<dbReference type="eggNOG" id="COG0526">
    <property type="taxonomic scope" value="Bacteria"/>
</dbReference>
<reference evidence="4" key="2">
    <citation type="submission" date="2012-02" db="EMBL/GenBank/DDBJ databases">
        <title>Complete genome sequence of Blastococcus saxobsidens strain DD2.</title>
        <authorList>
            <person name="Genoscope."/>
        </authorList>
    </citation>
    <scope>NUCLEOTIDE SEQUENCE [LARGE SCALE GENOMIC DNA]</scope>
    <source>
        <strain evidence="4">DD2</strain>
    </source>
</reference>
<keyword evidence="1" id="KW-0175">Coiled coil</keyword>
<dbReference type="EC" id="1.20.4.1" evidence="3"/>
<evidence type="ECO:0000256" key="1">
    <source>
        <dbReference type="SAM" id="Coils"/>
    </source>
</evidence>
<dbReference type="InterPro" id="IPR036249">
    <property type="entry name" value="Thioredoxin-like_sf"/>
</dbReference>
<dbReference type="Pfam" id="PF05768">
    <property type="entry name" value="Glrx-like"/>
    <property type="match status" value="1"/>
</dbReference>
<dbReference type="HOGENOM" id="CLU_174750_0_0_11"/>
<keyword evidence="3" id="KW-0560">Oxidoreductase</keyword>
<dbReference type="OrthoDB" id="5119771at2"/>
<dbReference type="InterPro" id="IPR008554">
    <property type="entry name" value="Glutaredoxin-like"/>
</dbReference>
<gene>
    <name evidence="3" type="ordered locus">BLASA_1871</name>
</gene>
<evidence type="ECO:0000313" key="4">
    <source>
        <dbReference type="Proteomes" id="UP000007517"/>
    </source>
</evidence>
<reference evidence="3 4" key="1">
    <citation type="journal article" date="2012" name="J. Bacteriol.">
        <title>Genome Sequence of Blastococcus saxobsidens DD2, a Stone-Inhabiting Bacterium.</title>
        <authorList>
            <person name="Chouaia B."/>
            <person name="Crotti E."/>
            <person name="Brusetti L."/>
            <person name="Daffonchio D."/>
            <person name="Essoussi I."/>
            <person name="Nouioui I."/>
            <person name="Sbissi I."/>
            <person name="Ghodhbane-Gtari F."/>
            <person name="Gtari M."/>
            <person name="Vacherie B."/>
            <person name="Barbe V."/>
            <person name="Medigue C."/>
            <person name="Gury J."/>
            <person name="Pujic P."/>
            <person name="Normand P."/>
        </authorList>
    </citation>
    <scope>NUCLEOTIDE SEQUENCE [LARGE SCALE GENOMIC DNA]</scope>
    <source>
        <strain evidence="3 4">DD2</strain>
    </source>
</reference>
<dbReference type="Gene3D" id="3.40.30.10">
    <property type="entry name" value="Glutaredoxin"/>
    <property type="match status" value="1"/>
</dbReference>
<feature type="coiled-coil region" evidence="1">
    <location>
        <begin position="15"/>
        <end position="42"/>
    </location>
</feature>
<proteinExistence type="predicted"/>
<evidence type="ECO:0000256" key="2">
    <source>
        <dbReference type="SAM" id="MobiDB-lite"/>
    </source>
</evidence>
<dbReference type="SUPFAM" id="SSF52833">
    <property type="entry name" value="Thioredoxin-like"/>
    <property type="match status" value="1"/>
</dbReference>
<sequence>MTVVTLLTQTSCSFCEQAKETLAQLSQEQEFETEEISLETEEGRALGERHGVLFAPGILVDGDFFSFGRLSERKLRRELQRRDDAPHDHRGTSWGWRRSSS</sequence>
<evidence type="ECO:0000313" key="3">
    <source>
        <dbReference type="EMBL" id="CCG02787.1"/>
    </source>
</evidence>
<organism evidence="3 4">
    <name type="scientific">Blastococcus saxobsidens (strain DD2)</name>
    <dbReference type="NCBI Taxonomy" id="1146883"/>
    <lineage>
        <taxon>Bacteria</taxon>
        <taxon>Bacillati</taxon>
        <taxon>Actinomycetota</taxon>
        <taxon>Actinomycetes</taxon>
        <taxon>Geodermatophilales</taxon>
        <taxon>Geodermatophilaceae</taxon>
        <taxon>Blastococcus</taxon>
    </lineage>
</organism>
<feature type="compositionally biased region" description="Low complexity" evidence="2">
    <location>
        <begin position="92"/>
        <end position="101"/>
    </location>
</feature>
<dbReference type="AlphaFoldDB" id="H6RQ18"/>
<dbReference type="RefSeq" id="WP_014375670.1">
    <property type="nucleotide sequence ID" value="NC_016943.1"/>
</dbReference>
<name>H6RQ18_BLASD</name>
<protein>
    <submittedName>
        <fullName evidence="3">Glutaredoxin 2 (Modular protein)</fullName>
        <ecNumber evidence="3">1.20.4.1</ecNumber>
    </submittedName>
</protein>
<dbReference type="KEGG" id="bsd:BLASA_1871"/>